<dbReference type="Gene3D" id="3.30.70.270">
    <property type="match status" value="1"/>
</dbReference>
<evidence type="ECO:0000313" key="5">
    <source>
        <dbReference type="Proteomes" id="UP001528411"/>
    </source>
</evidence>
<reference evidence="4 5" key="1">
    <citation type="submission" date="2023-01" db="EMBL/GenBank/DDBJ databases">
        <title>Psychrosphaera sp. nov., isolated from marine algae.</title>
        <authorList>
            <person name="Bayburt H."/>
            <person name="Choi B.J."/>
            <person name="Kim J.M."/>
            <person name="Choi D.G."/>
            <person name="Jeon C.O."/>
        </authorList>
    </citation>
    <scope>NUCLEOTIDE SEQUENCE [LARGE SCALE GENOMIC DNA]</scope>
    <source>
        <strain evidence="4 5">G1-22</strain>
    </source>
</reference>
<dbReference type="InterPro" id="IPR043128">
    <property type="entry name" value="Rev_trsase/Diguanyl_cyclase"/>
</dbReference>
<evidence type="ECO:0000313" key="4">
    <source>
        <dbReference type="EMBL" id="MDC2889198.1"/>
    </source>
</evidence>
<organism evidence="4 5">
    <name type="scientific">Psychrosphaera algicola</name>
    <dbReference type="NCBI Taxonomy" id="3023714"/>
    <lineage>
        <taxon>Bacteria</taxon>
        <taxon>Pseudomonadati</taxon>
        <taxon>Pseudomonadota</taxon>
        <taxon>Gammaproteobacteria</taxon>
        <taxon>Alteromonadales</taxon>
        <taxon>Pseudoalteromonadaceae</taxon>
        <taxon>Psychrosphaera</taxon>
    </lineage>
</organism>
<dbReference type="InterPro" id="IPR029787">
    <property type="entry name" value="Nucleotide_cyclase"/>
</dbReference>
<gene>
    <name evidence="4" type="ORF">PN838_11005</name>
</gene>
<keyword evidence="5" id="KW-1185">Reference proteome</keyword>
<comment type="caution">
    <text evidence="4">The sequence shown here is derived from an EMBL/GenBank/DDBJ whole genome shotgun (WGS) entry which is preliminary data.</text>
</comment>
<dbReference type="Proteomes" id="UP001528411">
    <property type="component" value="Unassembled WGS sequence"/>
</dbReference>
<dbReference type="RefSeq" id="WP_272180684.1">
    <property type="nucleotide sequence ID" value="NZ_JAQOMS010000002.1"/>
</dbReference>
<dbReference type="PANTHER" id="PTHR45138:SF9">
    <property type="entry name" value="DIGUANYLATE CYCLASE DGCM-RELATED"/>
    <property type="match status" value="1"/>
</dbReference>
<dbReference type="CDD" id="cd01949">
    <property type="entry name" value="GGDEF"/>
    <property type="match status" value="1"/>
</dbReference>
<dbReference type="SMART" id="SM00267">
    <property type="entry name" value="GGDEF"/>
    <property type="match status" value="1"/>
</dbReference>
<dbReference type="SUPFAM" id="SSF55073">
    <property type="entry name" value="Nucleotide cyclase"/>
    <property type="match status" value="1"/>
</dbReference>
<accession>A0ABT5FE92</accession>
<proteinExistence type="predicted"/>
<dbReference type="PANTHER" id="PTHR45138">
    <property type="entry name" value="REGULATORY COMPONENTS OF SENSORY TRANSDUCTION SYSTEM"/>
    <property type="match status" value="1"/>
</dbReference>
<evidence type="ECO:0000256" key="2">
    <source>
        <dbReference type="ARBA" id="ARBA00034247"/>
    </source>
</evidence>
<name>A0ABT5FE92_9GAMM</name>
<comment type="catalytic activity">
    <reaction evidence="2">
        <text>2 GTP = 3',3'-c-di-GMP + 2 diphosphate</text>
        <dbReference type="Rhea" id="RHEA:24898"/>
        <dbReference type="ChEBI" id="CHEBI:33019"/>
        <dbReference type="ChEBI" id="CHEBI:37565"/>
        <dbReference type="ChEBI" id="CHEBI:58805"/>
        <dbReference type="EC" id="2.7.7.65"/>
    </reaction>
</comment>
<dbReference type="PROSITE" id="PS50887">
    <property type="entry name" value="GGDEF"/>
    <property type="match status" value="1"/>
</dbReference>
<protein>
    <recommendedName>
        <fullName evidence="1">diguanylate cyclase</fullName>
        <ecNumber evidence="1">2.7.7.65</ecNumber>
    </recommendedName>
</protein>
<dbReference type="InterPro" id="IPR050469">
    <property type="entry name" value="Diguanylate_Cyclase"/>
</dbReference>
<evidence type="ECO:0000256" key="1">
    <source>
        <dbReference type="ARBA" id="ARBA00012528"/>
    </source>
</evidence>
<dbReference type="EC" id="2.7.7.65" evidence="1"/>
<evidence type="ECO:0000259" key="3">
    <source>
        <dbReference type="PROSITE" id="PS50887"/>
    </source>
</evidence>
<dbReference type="Pfam" id="PF00990">
    <property type="entry name" value="GGDEF"/>
    <property type="match status" value="1"/>
</dbReference>
<feature type="domain" description="GGDEF" evidence="3">
    <location>
        <begin position="194"/>
        <end position="323"/>
    </location>
</feature>
<dbReference type="EMBL" id="JAQOMS010000002">
    <property type="protein sequence ID" value="MDC2889198.1"/>
    <property type="molecule type" value="Genomic_DNA"/>
</dbReference>
<dbReference type="InterPro" id="IPR000160">
    <property type="entry name" value="GGDEF_dom"/>
</dbReference>
<dbReference type="NCBIfam" id="TIGR00254">
    <property type="entry name" value="GGDEF"/>
    <property type="match status" value="1"/>
</dbReference>
<sequence>MTEEIRSTNKRNKDRDAESLKFDYTLLMSCQRSVVALNKTLVHILEEVVAPYEYKVYLSSDGTERDRFYLFSSSSGALENPQEIDQIRQFDLDELESVDELVLIDENKIFYPAILNHRFYACIVTGIDVSEEVDEQIICILAIYCNVLILITDSKVDGLTQLLNRKSFDIDLALELQRPDIEKRRSSDGVVEVLESHLAIIDIDFFKAINDEYGHVVGDEVLVELADLMRLSFRSRDGLFRYGGEEFAVILRDVSRQQTKRILNRFCNMIENHQFKSVDSLTISIGCCGINNELNLLHLVEYADKALYYSKENGRNRVTHFEDIE</sequence>